<feature type="coiled-coil region" evidence="1">
    <location>
        <begin position="453"/>
        <end position="562"/>
    </location>
</feature>
<sequence length="879" mass="101683">MHYKKIYIRDFGIFNNQNLDDISNKLVVIGGKNRAGKSSFLKLLRYLPYGLPQDNSIPPAASNYYIEAELEKENTSYNLSLEGFSKPRVLDEKQREHSAVELFNQLDQLTYQHLFSISLDELQHLSKIAGGKKKEKRLYSILLGAGFSELVRVPELADKYYNRAVDTGGKRGDPSVADFKPYYNQIREAEDDRDEALLEVKEFSNKREELLKKQSSLQKLNEKIESVENEYILIDLLKNNYSELQEIEAVEQKLKRAVSGISSSRSVEPDQAETKTENLNQQKKLNELISFFEQNKLINKFKQKEEALKERIKNYQLQKEKLAGVRQQLLLELESLNSSWEGGLQQLNNIELDLIKEQKLNLKLKDYENLNSDLEKIESQIKRLKNDERDLSQELEAVEFRKPGTVLKQSYLILAVSILTLGSSFLINLNQLRYLSLIIALAAFFYYSSSYKTSQLEKEKADKLKKEKELKQRELAQLEQNLAKKTELLEELEKELGSYAQILGIKEDEYRSFLASYYREIRDKQRRYQELKNEEKVHFSNKAELLKTLQELKTIIKNTAQNCDLEFSAAAEVDLIKNQQDLFGDFELIKDLKALTDQYLTKKNQLKHTLKASEKIKNALTEINQEQSYYQIFINFYQQFPTAAAVEAEKESLSLELSNLKAEKGKLEENITTLKNRINELSTSTRIEKAQQKIDLAQTKLEKKAQDYALNQSVSFILKKLRAKMIEKAEEELLKPASKIMKRISSGHYSQLKTASDLEQRDFRIITAKNKEEKQTKELSQGSLEQLFLAVRLSRIKEINPPLPLVLDDSLVNFDRSHLYNTAELLAELAGSHQIFILSCHPHLISFISRLTDSAQYWKLDSGRFELSSAQQLIAHLNN</sequence>
<organism evidence="4 6">
    <name type="scientific">Halanaerobium saccharolyticum</name>
    <dbReference type="NCBI Taxonomy" id="43595"/>
    <lineage>
        <taxon>Bacteria</taxon>
        <taxon>Bacillati</taxon>
        <taxon>Bacillota</taxon>
        <taxon>Clostridia</taxon>
        <taxon>Halanaerobiales</taxon>
        <taxon>Halanaerobiaceae</taxon>
        <taxon>Halanaerobium</taxon>
    </lineage>
</organism>
<keyword evidence="2" id="KW-0812">Transmembrane</keyword>
<feature type="coiled-coil region" evidence="1">
    <location>
        <begin position="298"/>
        <end position="325"/>
    </location>
</feature>
<feature type="coiled-coil region" evidence="1">
    <location>
        <begin position="186"/>
        <end position="237"/>
    </location>
</feature>
<dbReference type="PANTHER" id="PTHR41259">
    <property type="entry name" value="DOUBLE-STRAND BREAK REPAIR RAD50 ATPASE, PUTATIVE-RELATED"/>
    <property type="match status" value="1"/>
</dbReference>
<protein>
    <submittedName>
        <fullName evidence="4">Uncharacterized protein YhaN</fullName>
    </submittedName>
</protein>
<dbReference type="AlphaFoldDB" id="A0A2T5RKX7"/>
<feature type="transmembrane region" description="Helical" evidence="2">
    <location>
        <begin position="411"/>
        <end position="428"/>
    </location>
</feature>
<keyword evidence="2" id="KW-1133">Transmembrane helix</keyword>
<dbReference type="Proteomes" id="UP000244089">
    <property type="component" value="Unassembled WGS sequence"/>
</dbReference>
<dbReference type="InterPro" id="IPR038729">
    <property type="entry name" value="Rad50/SbcC_AAA"/>
</dbReference>
<name>A0A2T5RKX7_9FIRM</name>
<evidence type="ECO:0000313" key="4">
    <source>
        <dbReference type="EMBL" id="PTV99783.1"/>
    </source>
</evidence>
<feature type="domain" description="Rad50/SbcC-type AAA" evidence="3">
    <location>
        <begin position="5"/>
        <end position="230"/>
    </location>
</feature>
<dbReference type="EMBL" id="QAXS01000009">
    <property type="protein sequence ID" value="PTV99783.1"/>
    <property type="molecule type" value="Genomic_DNA"/>
</dbReference>
<proteinExistence type="predicted"/>
<evidence type="ECO:0000259" key="3">
    <source>
        <dbReference type="Pfam" id="PF13476"/>
    </source>
</evidence>
<feature type="coiled-coil region" evidence="1">
    <location>
        <begin position="357"/>
        <end position="401"/>
    </location>
</feature>
<evidence type="ECO:0000313" key="6">
    <source>
        <dbReference type="Proteomes" id="UP000244089"/>
    </source>
</evidence>
<dbReference type="OrthoDB" id="9764467at2"/>
<keyword evidence="2" id="KW-0472">Membrane</keyword>
<evidence type="ECO:0000313" key="5">
    <source>
        <dbReference type="EMBL" id="TDQ03959.1"/>
    </source>
</evidence>
<dbReference type="GO" id="GO:0016887">
    <property type="term" value="F:ATP hydrolysis activity"/>
    <property type="evidence" value="ECO:0007669"/>
    <property type="project" value="InterPro"/>
</dbReference>
<dbReference type="Proteomes" id="UP000295176">
    <property type="component" value="Unassembled WGS sequence"/>
</dbReference>
<evidence type="ECO:0000313" key="7">
    <source>
        <dbReference type="Proteomes" id="UP000295176"/>
    </source>
</evidence>
<evidence type="ECO:0000256" key="1">
    <source>
        <dbReference type="SAM" id="Coils"/>
    </source>
</evidence>
<dbReference type="PANTHER" id="PTHR41259:SF1">
    <property type="entry name" value="DOUBLE-STRAND BREAK REPAIR RAD50 ATPASE, PUTATIVE-RELATED"/>
    <property type="match status" value="1"/>
</dbReference>
<gene>
    <name evidence="5" type="ORF">C7957_10254</name>
    <name evidence="4" type="ORF">C8C76_1095</name>
</gene>
<dbReference type="EMBL" id="SNXX01000002">
    <property type="protein sequence ID" value="TDQ03959.1"/>
    <property type="molecule type" value="Genomic_DNA"/>
</dbReference>
<reference evidence="4 6" key="1">
    <citation type="submission" date="2018-04" db="EMBL/GenBank/DDBJ databases">
        <title>Subsurface microbial communities from deep shales in Ohio and West Virginia, USA.</title>
        <authorList>
            <person name="Wrighton K."/>
        </authorList>
    </citation>
    <scope>NUCLEOTIDE SEQUENCE [LARGE SCALE GENOMIC DNA]</scope>
    <source>
        <strain evidence="5 7">MSL 7</strain>
        <strain evidence="4 6">WC1</strain>
    </source>
</reference>
<evidence type="ECO:0000256" key="2">
    <source>
        <dbReference type="SAM" id="Phobius"/>
    </source>
</evidence>
<dbReference type="Pfam" id="PF13476">
    <property type="entry name" value="AAA_23"/>
    <property type="match status" value="1"/>
</dbReference>
<dbReference type="RefSeq" id="WP_108139328.1">
    <property type="nucleotide sequence ID" value="NZ_JBQPXQ010000044.1"/>
</dbReference>
<feature type="coiled-coil region" evidence="1">
    <location>
        <begin position="643"/>
        <end position="707"/>
    </location>
</feature>
<dbReference type="InterPro" id="IPR027417">
    <property type="entry name" value="P-loop_NTPase"/>
</dbReference>
<dbReference type="SUPFAM" id="SSF52540">
    <property type="entry name" value="P-loop containing nucleoside triphosphate hydrolases"/>
    <property type="match status" value="2"/>
</dbReference>
<accession>A0A2T5RKX7</accession>
<dbReference type="Gene3D" id="3.40.50.300">
    <property type="entry name" value="P-loop containing nucleotide triphosphate hydrolases"/>
    <property type="match status" value="2"/>
</dbReference>
<comment type="caution">
    <text evidence="4">The sequence shown here is derived from an EMBL/GenBank/DDBJ whole genome shotgun (WGS) entry which is preliminary data.</text>
</comment>
<keyword evidence="1" id="KW-0175">Coiled coil</keyword>
<feature type="transmembrane region" description="Helical" evidence="2">
    <location>
        <begin position="434"/>
        <end position="451"/>
    </location>
</feature>
<dbReference type="GO" id="GO:0006302">
    <property type="term" value="P:double-strand break repair"/>
    <property type="evidence" value="ECO:0007669"/>
    <property type="project" value="InterPro"/>
</dbReference>